<feature type="binding site" evidence="8">
    <location>
        <position position="92"/>
    </location>
    <ligand>
        <name>Mg(2+)</name>
        <dbReference type="ChEBI" id="CHEBI:18420"/>
    </ligand>
</feature>
<keyword evidence="2 8" id="KW-1277">Toxin-antitoxin system</keyword>
<evidence type="ECO:0000256" key="8">
    <source>
        <dbReference type="HAMAP-Rule" id="MF_00265"/>
    </source>
</evidence>
<gene>
    <name evidence="8" type="primary">vapC</name>
    <name evidence="10" type="ORF">DD559_17555</name>
</gene>
<comment type="caution">
    <text evidence="10">The sequence shown here is derived from an EMBL/GenBank/DDBJ whole genome shotgun (WGS) entry which is preliminary data.</text>
</comment>
<evidence type="ECO:0000256" key="4">
    <source>
        <dbReference type="ARBA" id="ARBA00022723"/>
    </source>
</evidence>
<protein>
    <recommendedName>
        <fullName evidence="8">Ribonuclease VapC</fullName>
        <shortName evidence="8">RNase VapC</shortName>
        <ecNumber evidence="8">3.1.-.-</ecNumber>
    </recommendedName>
    <alternativeName>
        <fullName evidence="8">Toxin VapC</fullName>
    </alternativeName>
</protein>
<name>A0A2U0SHU4_9SPHN</name>
<evidence type="ECO:0000313" key="11">
    <source>
        <dbReference type="Proteomes" id="UP000245890"/>
    </source>
</evidence>
<evidence type="ECO:0000259" key="9">
    <source>
        <dbReference type="Pfam" id="PF01850"/>
    </source>
</evidence>
<evidence type="ECO:0000256" key="5">
    <source>
        <dbReference type="ARBA" id="ARBA00022801"/>
    </source>
</evidence>
<dbReference type="InterPro" id="IPR002716">
    <property type="entry name" value="PIN_dom"/>
</dbReference>
<keyword evidence="6 8" id="KW-0460">Magnesium</keyword>
<dbReference type="InterPro" id="IPR022907">
    <property type="entry name" value="VapC_family"/>
</dbReference>
<dbReference type="OrthoDB" id="9796690at2"/>
<dbReference type="GO" id="GO:0000287">
    <property type="term" value="F:magnesium ion binding"/>
    <property type="evidence" value="ECO:0007669"/>
    <property type="project" value="UniProtKB-UniRule"/>
</dbReference>
<dbReference type="CDD" id="cd18736">
    <property type="entry name" value="PIN_CcVapC1-like"/>
    <property type="match status" value="1"/>
</dbReference>
<dbReference type="HAMAP" id="MF_00265">
    <property type="entry name" value="VapC_Nob1"/>
    <property type="match status" value="1"/>
</dbReference>
<evidence type="ECO:0000256" key="7">
    <source>
        <dbReference type="ARBA" id="ARBA00038093"/>
    </source>
</evidence>
<comment type="similarity">
    <text evidence="7 8">Belongs to the PINc/VapC protein family.</text>
</comment>
<dbReference type="InterPro" id="IPR050556">
    <property type="entry name" value="Type_II_TA_system_RNase"/>
</dbReference>
<evidence type="ECO:0000256" key="3">
    <source>
        <dbReference type="ARBA" id="ARBA00022722"/>
    </source>
</evidence>
<evidence type="ECO:0000256" key="2">
    <source>
        <dbReference type="ARBA" id="ARBA00022649"/>
    </source>
</evidence>
<organism evidence="10 11">
    <name type="scientific">Sphingomonas pokkalii</name>
    <dbReference type="NCBI Taxonomy" id="2175090"/>
    <lineage>
        <taxon>Bacteria</taxon>
        <taxon>Pseudomonadati</taxon>
        <taxon>Pseudomonadota</taxon>
        <taxon>Alphaproteobacteria</taxon>
        <taxon>Sphingomonadales</taxon>
        <taxon>Sphingomonadaceae</taxon>
        <taxon>Sphingomonas</taxon>
    </lineage>
</organism>
<keyword evidence="4 8" id="KW-0479">Metal-binding</keyword>
<feature type="domain" description="PIN" evidence="9">
    <location>
        <begin position="7"/>
        <end position="118"/>
    </location>
</feature>
<comment type="function">
    <text evidence="8">Toxic component of a toxin-antitoxin (TA) system. An RNase.</text>
</comment>
<sequence length="127" mass="14037">MAEPRFLLDTNICIYILNDAQGRAARAVEAQARGCVVSSTIVMAEVLRGVPENDIAGRLIVDRFFRLVQALPFDAAAAEVYARLPSRRARLDRLIAAQALAAGLTLITNNERDFADIPDLRLENWTL</sequence>
<dbReference type="PANTHER" id="PTHR33653">
    <property type="entry name" value="RIBONUCLEASE VAPC2"/>
    <property type="match status" value="1"/>
</dbReference>
<keyword evidence="8" id="KW-0800">Toxin</keyword>
<keyword evidence="11" id="KW-1185">Reference proteome</keyword>
<proteinExistence type="inferred from homology"/>
<accession>A0A2U0SHU4</accession>
<reference evidence="10 11" key="1">
    <citation type="submission" date="2018-05" db="EMBL/GenBank/DDBJ databases">
        <title>Description of Sphingomonas pokkalii sp nov, isolated from the rhizosphere of saline tolerant pokkali rice and its draft genome analysis.</title>
        <authorList>
            <person name="Menon R."/>
            <person name="Kumari S."/>
            <person name="Rameshkumar N."/>
        </authorList>
    </citation>
    <scope>NUCLEOTIDE SEQUENCE [LARGE SCALE GENOMIC DNA]</scope>
    <source>
        <strain evidence="10 11">L3B27</strain>
    </source>
</reference>
<comment type="cofactor">
    <cofactor evidence="1 8">
        <name>Mg(2+)</name>
        <dbReference type="ChEBI" id="CHEBI:18420"/>
    </cofactor>
</comment>
<dbReference type="GO" id="GO:0016787">
    <property type="term" value="F:hydrolase activity"/>
    <property type="evidence" value="ECO:0007669"/>
    <property type="project" value="UniProtKB-KW"/>
</dbReference>
<dbReference type="Gene3D" id="3.40.50.1010">
    <property type="entry name" value="5'-nuclease"/>
    <property type="match status" value="1"/>
</dbReference>
<dbReference type="AlphaFoldDB" id="A0A2U0SHU4"/>
<evidence type="ECO:0000313" key="10">
    <source>
        <dbReference type="EMBL" id="PVX30909.1"/>
    </source>
</evidence>
<dbReference type="SUPFAM" id="SSF88723">
    <property type="entry name" value="PIN domain-like"/>
    <property type="match status" value="1"/>
</dbReference>
<evidence type="ECO:0000256" key="6">
    <source>
        <dbReference type="ARBA" id="ARBA00022842"/>
    </source>
</evidence>
<dbReference type="PANTHER" id="PTHR33653:SF1">
    <property type="entry name" value="RIBONUCLEASE VAPC2"/>
    <property type="match status" value="1"/>
</dbReference>
<dbReference type="GO" id="GO:0004540">
    <property type="term" value="F:RNA nuclease activity"/>
    <property type="evidence" value="ECO:0007669"/>
    <property type="project" value="InterPro"/>
</dbReference>
<dbReference type="RefSeq" id="WP_116470303.1">
    <property type="nucleotide sequence ID" value="NZ_QENQ01000001.1"/>
</dbReference>
<keyword evidence="5 8" id="KW-0378">Hydrolase</keyword>
<dbReference type="EMBL" id="QENQ01000001">
    <property type="protein sequence ID" value="PVX30909.1"/>
    <property type="molecule type" value="Genomic_DNA"/>
</dbReference>
<dbReference type="Proteomes" id="UP000245890">
    <property type="component" value="Unassembled WGS sequence"/>
</dbReference>
<evidence type="ECO:0000256" key="1">
    <source>
        <dbReference type="ARBA" id="ARBA00001946"/>
    </source>
</evidence>
<feature type="binding site" evidence="8">
    <location>
        <position position="9"/>
    </location>
    <ligand>
        <name>Mg(2+)</name>
        <dbReference type="ChEBI" id="CHEBI:18420"/>
    </ligand>
</feature>
<dbReference type="InterPro" id="IPR029060">
    <property type="entry name" value="PIN-like_dom_sf"/>
</dbReference>
<keyword evidence="3 8" id="KW-0540">Nuclease</keyword>
<dbReference type="EC" id="3.1.-.-" evidence="8"/>
<dbReference type="Pfam" id="PF01850">
    <property type="entry name" value="PIN"/>
    <property type="match status" value="1"/>
</dbReference>
<dbReference type="GO" id="GO:0090729">
    <property type="term" value="F:toxin activity"/>
    <property type="evidence" value="ECO:0007669"/>
    <property type="project" value="UniProtKB-KW"/>
</dbReference>